<name>A0AAD6VZ87_9ROSI</name>
<comment type="caution">
    <text evidence="1">The sequence shown here is derived from an EMBL/GenBank/DDBJ whole genome shotgun (WGS) entry which is preliminary data.</text>
</comment>
<dbReference type="Proteomes" id="UP001164929">
    <property type="component" value="Chromosome 6"/>
</dbReference>
<dbReference type="EMBL" id="JAQIZT010000006">
    <property type="protein sequence ID" value="KAJ6993345.1"/>
    <property type="molecule type" value="Genomic_DNA"/>
</dbReference>
<protein>
    <submittedName>
        <fullName evidence="1">Uncharacterized protein</fullName>
    </submittedName>
</protein>
<keyword evidence="2" id="KW-1185">Reference proteome</keyword>
<dbReference type="AlphaFoldDB" id="A0AAD6VZ87"/>
<evidence type="ECO:0000313" key="2">
    <source>
        <dbReference type="Proteomes" id="UP001164929"/>
    </source>
</evidence>
<gene>
    <name evidence="1" type="ORF">NC653_016466</name>
</gene>
<organism evidence="1 2">
    <name type="scientific">Populus alba x Populus x berolinensis</name>
    <dbReference type="NCBI Taxonomy" id="444605"/>
    <lineage>
        <taxon>Eukaryota</taxon>
        <taxon>Viridiplantae</taxon>
        <taxon>Streptophyta</taxon>
        <taxon>Embryophyta</taxon>
        <taxon>Tracheophyta</taxon>
        <taxon>Spermatophyta</taxon>
        <taxon>Magnoliopsida</taxon>
        <taxon>eudicotyledons</taxon>
        <taxon>Gunneridae</taxon>
        <taxon>Pentapetalae</taxon>
        <taxon>rosids</taxon>
        <taxon>fabids</taxon>
        <taxon>Malpighiales</taxon>
        <taxon>Salicaceae</taxon>
        <taxon>Saliceae</taxon>
        <taxon>Populus</taxon>
    </lineage>
</organism>
<accession>A0AAD6VZ87</accession>
<sequence>MVSTEGGRLMFKLANKKFTSCHQFCWSSLIYDDLGPSLEVPEDVEEVDFVGELGCGSRTKRIKQERKSL</sequence>
<evidence type="ECO:0000313" key="1">
    <source>
        <dbReference type="EMBL" id="KAJ6993345.1"/>
    </source>
</evidence>
<reference evidence="1" key="1">
    <citation type="journal article" date="2023" name="Mol. Ecol. Resour.">
        <title>Chromosome-level genome assembly of a triploid poplar Populus alba 'Berolinensis'.</title>
        <authorList>
            <person name="Chen S."/>
            <person name="Yu Y."/>
            <person name="Wang X."/>
            <person name="Wang S."/>
            <person name="Zhang T."/>
            <person name="Zhou Y."/>
            <person name="He R."/>
            <person name="Meng N."/>
            <person name="Wang Y."/>
            <person name="Liu W."/>
            <person name="Liu Z."/>
            <person name="Liu J."/>
            <person name="Guo Q."/>
            <person name="Huang H."/>
            <person name="Sederoff R.R."/>
            <person name="Wang G."/>
            <person name="Qu G."/>
            <person name="Chen S."/>
        </authorList>
    </citation>
    <scope>NUCLEOTIDE SEQUENCE</scope>
    <source>
        <strain evidence="1">SC-2020</strain>
    </source>
</reference>
<proteinExistence type="predicted"/>